<proteinExistence type="inferred from homology"/>
<accession>A0ABZ1LIS0</accession>
<dbReference type="InterPro" id="IPR017853">
    <property type="entry name" value="GH"/>
</dbReference>
<dbReference type="RefSeq" id="WP_406336842.1">
    <property type="nucleotide sequence ID" value="NZ_CP108188.1"/>
</dbReference>
<organism evidence="6 7">
    <name type="scientific">Streptomyces zaomyceticus</name>
    <dbReference type="NCBI Taxonomy" id="68286"/>
    <lineage>
        <taxon>Bacteria</taxon>
        <taxon>Bacillati</taxon>
        <taxon>Actinomycetota</taxon>
        <taxon>Actinomycetes</taxon>
        <taxon>Kitasatosporales</taxon>
        <taxon>Streptomycetaceae</taxon>
        <taxon>Streptomyces</taxon>
    </lineage>
</organism>
<protein>
    <recommendedName>
        <fullName evidence="5">Glycosyl hydrolases family 39 N-terminal catalytic domain-containing protein</fullName>
    </recommendedName>
</protein>
<reference evidence="6 7" key="1">
    <citation type="submission" date="2022-10" db="EMBL/GenBank/DDBJ databases">
        <title>The complete genomes of actinobacterial strains from the NBC collection.</title>
        <authorList>
            <person name="Joergensen T.S."/>
            <person name="Alvarez Arevalo M."/>
            <person name="Sterndorff E.B."/>
            <person name="Faurdal D."/>
            <person name="Vuksanovic O."/>
            <person name="Mourched A.-S."/>
            <person name="Charusanti P."/>
            <person name="Shaw S."/>
            <person name="Blin K."/>
            <person name="Weber T."/>
        </authorList>
    </citation>
    <scope>NUCLEOTIDE SEQUENCE [LARGE SCALE GENOMIC DNA]</scope>
    <source>
        <strain evidence="6 7">NBC_00123</strain>
    </source>
</reference>
<keyword evidence="3" id="KW-0326">Glycosidase</keyword>
<evidence type="ECO:0000259" key="5">
    <source>
        <dbReference type="Pfam" id="PF01229"/>
    </source>
</evidence>
<dbReference type="Gene3D" id="3.20.20.80">
    <property type="entry name" value="Glycosidases"/>
    <property type="match status" value="1"/>
</dbReference>
<dbReference type="Pfam" id="PF01229">
    <property type="entry name" value="Glyco_hydro_39"/>
    <property type="match status" value="1"/>
</dbReference>
<gene>
    <name evidence="6" type="ORF">OG814_36455</name>
</gene>
<keyword evidence="2" id="KW-0378">Hydrolase</keyword>
<dbReference type="InterPro" id="IPR051923">
    <property type="entry name" value="Glycosyl_Hydrolase_39"/>
</dbReference>
<feature type="signal peptide" evidence="4">
    <location>
        <begin position="1"/>
        <end position="41"/>
    </location>
</feature>
<dbReference type="EMBL" id="CP108188">
    <property type="protein sequence ID" value="WTR74397.1"/>
    <property type="molecule type" value="Genomic_DNA"/>
</dbReference>
<evidence type="ECO:0000256" key="3">
    <source>
        <dbReference type="ARBA" id="ARBA00023295"/>
    </source>
</evidence>
<dbReference type="SUPFAM" id="SSF51445">
    <property type="entry name" value="(Trans)glycosidases"/>
    <property type="match status" value="1"/>
</dbReference>
<keyword evidence="7" id="KW-1185">Reference proteome</keyword>
<evidence type="ECO:0000256" key="1">
    <source>
        <dbReference type="ARBA" id="ARBA00008875"/>
    </source>
</evidence>
<evidence type="ECO:0000313" key="6">
    <source>
        <dbReference type="EMBL" id="WTR74397.1"/>
    </source>
</evidence>
<dbReference type="InterPro" id="IPR049166">
    <property type="entry name" value="GH39_cat"/>
</dbReference>
<dbReference type="PANTHER" id="PTHR12631:SF10">
    <property type="entry name" value="BETA-XYLOSIDASE-LIKE PROTEIN-RELATED"/>
    <property type="match status" value="1"/>
</dbReference>
<keyword evidence="4" id="KW-0732">Signal</keyword>
<evidence type="ECO:0000256" key="2">
    <source>
        <dbReference type="ARBA" id="ARBA00022801"/>
    </source>
</evidence>
<evidence type="ECO:0000256" key="4">
    <source>
        <dbReference type="SAM" id="SignalP"/>
    </source>
</evidence>
<name>A0ABZ1LIS0_9ACTN</name>
<dbReference type="Proteomes" id="UP001622594">
    <property type="component" value="Chromosome"/>
</dbReference>
<dbReference type="PANTHER" id="PTHR12631">
    <property type="entry name" value="ALPHA-L-IDURONIDASE"/>
    <property type="match status" value="1"/>
</dbReference>
<feature type="chain" id="PRO_5047510903" description="Glycosyl hydrolases family 39 N-terminal catalytic domain-containing protein" evidence="4">
    <location>
        <begin position="42"/>
        <end position="664"/>
    </location>
</feature>
<comment type="similarity">
    <text evidence="1">Belongs to the glycosyl hydrolase 39 family.</text>
</comment>
<feature type="domain" description="Glycosyl hydrolases family 39 N-terminal catalytic" evidence="5">
    <location>
        <begin position="285"/>
        <end position="436"/>
    </location>
</feature>
<sequence>MVNPAPSGSVRSRTGRTVPLLLSGALVGALISVASAGPATAANLSSTFDAVAPGSPAPGWTTSGDVTVQDVTGTVDRSLRLRDVSTTANTTAAATFGTTTSTVVAGFRLRAAQSTATVGVHLDGSGGHSVTVAMSPTGRLYTYDGATQIDLGTYVANRWYDIRLVARPGIATADLHIDGERRAAGLRFRTSTTDLASLQAGVSVADTGTAYIDDVRTTAEASPTAWPHLGTIAPRTAAQVGTSQLLVGAETLDRDYTNYQAYAPYLGRLGATGVRLQGGWAKTEKTKGVYDWTWLDRIVDDATARGVKPWLQLSYGNGIYTGGGGSGLGGQIPTSTEALAAWDAWVTAMVKRYENRVTEWEIWNEPNLAGIPATTYADFFARTAARVRAEQPASVIYGPGEAGIDVPYTNDFLVRLSGQGKSHLLDGISYHPYNPNPDDVWTYQQVDKIRALITQYAPGAVLRQGENGAPSAPNSFGALGDLDWTELSQTKWFLRRLTHDLGQGISTSAFSMSDLHYPSKINSKGLLQTNSDKSIRYAKPSYYAVQTLASVIDSTVTALPAYPFTTDSATTLTVQGFANRDTGRQIVGVWNGTTTPGDSTTRTPVRLTLPDGNFTDPVYVDVRTGAVFDIPAADWTVSGSTHTFRNVPVYDSPVLIADRSAIRL</sequence>
<evidence type="ECO:0000313" key="7">
    <source>
        <dbReference type="Proteomes" id="UP001622594"/>
    </source>
</evidence>